<reference evidence="1" key="1">
    <citation type="submission" date="2022-11" db="EMBL/GenBank/DDBJ databases">
        <title>Biodiversity and phylogenetic relationships of bacteria.</title>
        <authorList>
            <person name="Machado R.A.R."/>
            <person name="Bhat A."/>
            <person name="Loulou A."/>
            <person name="Kallel S."/>
        </authorList>
    </citation>
    <scope>NUCLEOTIDE SEQUENCE</scope>
    <source>
        <strain evidence="1">K-TC2</strain>
    </source>
</reference>
<organism evidence="1 2">
    <name type="scientific">Kaistia nematophila</name>
    <dbReference type="NCBI Taxonomy" id="2994654"/>
    <lineage>
        <taxon>Bacteria</taxon>
        <taxon>Pseudomonadati</taxon>
        <taxon>Pseudomonadota</taxon>
        <taxon>Alphaproteobacteria</taxon>
        <taxon>Hyphomicrobiales</taxon>
        <taxon>Kaistiaceae</taxon>
        <taxon>Kaistia</taxon>
    </lineage>
</organism>
<dbReference type="Proteomes" id="UP001144805">
    <property type="component" value="Unassembled WGS sequence"/>
</dbReference>
<dbReference type="RefSeq" id="WP_266339039.1">
    <property type="nucleotide sequence ID" value="NZ_JAPKNK010000004.1"/>
</dbReference>
<evidence type="ECO:0000313" key="1">
    <source>
        <dbReference type="EMBL" id="MCX5570078.1"/>
    </source>
</evidence>
<sequence length="135" mass="14660">MLNKTRFIEDPGRRFAGRPPNQLTSVTLRRAGWSGQESALVIESSQYFLNELLRICSVDVAGEPALFLAPTRDRQGTGIVPRPGEDVLFGRRGRQSISLPPAALVDQAALAARAGVLYPSKILFGERGGIRALES</sequence>
<dbReference type="EMBL" id="JAPKNK010000004">
    <property type="protein sequence ID" value="MCX5570078.1"/>
    <property type="molecule type" value="Genomic_DNA"/>
</dbReference>
<evidence type="ECO:0000313" key="2">
    <source>
        <dbReference type="Proteomes" id="UP001144805"/>
    </source>
</evidence>
<keyword evidence="2" id="KW-1185">Reference proteome</keyword>
<comment type="caution">
    <text evidence="1">The sequence shown here is derived from an EMBL/GenBank/DDBJ whole genome shotgun (WGS) entry which is preliminary data.</text>
</comment>
<name>A0A9X3IL26_9HYPH</name>
<proteinExistence type="predicted"/>
<dbReference type="AlphaFoldDB" id="A0A9X3IL26"/>
<accession>A0A9X3IL26</accession>
<protein>
    <submittedName>
        <fullName evidence="1">Uncharacterized protein</fullName>
    </submittedName>
</protein>
<gene>
    <name evidence="1" type="ORF">OSH07_12810</name>
</gene>